<reference evidence="1 2" key="1">
    <citation type="submission" date="2016-10" db="EMBL/GenBank/DDBJ databases">
        <title>The whole genome sequencing and assembly of Bacillus simplex DSM 1321 strain.</title>
        <authorList>
            <person name="Park M.-K."/>
            <person name="Lee Y.-J."/>
            <person name="Yi H."/>
            <person name="Bahn Y.-S."/>
            <person name="Kim J.F."/>
            <person name="Lee D.-W."/>
        </authorList>
    </citation>
    <scope>NUCLEOTIDE SEQUENCE [LARGE SCALE GENOMIC DNA]</scope>
    <source>
        <strain evidence="1 2">DSM 1321</strain>
    </source>
</reference>
<dbReference type="OrthoDB" id="2815020at2"/>
<dbReference type="GeneID" id="56475045"/>
<dbReference type="AlphaFoldDB" id="A0A223EL38"/>
<dbReference type="RefSeq" id="WP_063232792.1">
    <property type="nucleotide sequence ID" value="NZ_BCVO01000003.1"/>
</dbReference>
<organism evidence="1 2">
    <name type="scientific">Peribacillus simplex NBRC 15720 = DSM 1321</name>
    <dbReference type="NCBI Taxonomy" id="1349754"/>
    <lineage>
        <taxon>Bacteria</taxon>
        <taxon>Bacillati</taxon>
        <taxon>Bacillota</taxon>
        <taxon>Bacilli</taxon>
        <taxon>Bacillales</taxon>
        <taxon>Bacillaceae</taxon>
        <taxon>Peribacillus</taxon>
    </lineage>
</organism>
<gene>
    <name evidence="1" type="ORF">BS1321_19955</name>
</gene>
<protein>
    <submittedName>
        <fullName evidence="1">Uncharacterized protein</fullName>
    </submittedName>
</protein>
<evidence type="ECO:0000313" key="1">
    <source>
        <dbReference type="EMBL" id="ASS95979.1"/>
    </source>
</evidence>
<dbReference type="Proteomes" id="UP000214618">
    <property type="component" value="Chromosome"/>
</dbReference>
<dbReference type="EMBL" id="CP017704">
    <property type="protein sequence ID" value="ASS95979.1"/>
    <property type="molecule type" value="Genomic_DNA"/>
</dbReference>
<proteinExistence type="predicted"/>
<accession>A0A223EL38</accession>
<sequence length="412" mass="48049">MNEEMVQIGLEEAVMEKGTEGMIRQFNQKKENSVKKKGSIDPRYTKILVESYECDWNKVEISGSGANRVLTCIGRKLSPTEREDGRINNGEGQLSYKEDIREAILTCLSNTDEIVVTYRHLLRKLGILDEVLYVASRKFSSVEQIEYYKTLDDVYKNNGHAIFWDIVHLEYNRLEENLESALNDMAKKKVIKMANVTNVAYIGKSKHETLHVFEAKKIDDMKRELREKYDVTPQELLFKPRAKAKQIKGYKIEETQYFESLGIDYVYDAVAIYINATNKEIDWYKAKELSKTIKQKHLQHAYELAVKRQNDYQNEHSNSLLEQFGGKAKPRHTLSDKPTKQEWIEFEKNNGTYADKYKDSLRMIQNVKIEEKELVDVDVEEELFDQAGFDNLKFSKEIRVTKPSRTLHELGN</sequence>
<evidence type="ECO:0000313" key="2">
    <source>
        <dbReference type="Proteomes" id="UP000214618"/>
    </source>
</evidence>
<name>A0A223EL38_9BACI</name>